<dbReference type="PIRSF" id="PIRSF037442">
    <property type="entry name" value="UCP037442_abhydr"/>
    <property type="match status" value="1"/>
</dbReference>
<name>A0A0P1EQE5_9RHOB</name>
<keyword evidence="3" id="KW-1185">Reference proteome</keyword>
<dbReference type="Proteomes" id="UP000054823">
    <property type="component" value="Unassembled WGS sequence"/>
</dbReference>
<dbReference type="GO" id="GO:0016787">
    <property type="term" value="F:hydrolase activity"/>
    <property type="evidence" value="ECO:0007669"/>
    <property type="project" value="UniProtKB-KW"/>
</dbReference>
<keyword evidence="2" id="KW-0378">Hydrolase</keyword>
<feature type="domain" description="Serine aminopeptidase S33" evidence="1">
    <location>
        <begin position="34"/>
        <end position="161"/>
    </location>
</feature>
<dbReference type="InterPro" id="IPR029058">
    <property type="entry name" value="AB_hydrolase_fold"/>
</dbReference>
<dbReference type="SUPFAM" id="SSF53474">
    <property type="entry name" value="alpha/beta-Hydrolases"/>
    <property type="match status" value="1"/>
</dbReference>
<dbReference type="STRING" id="321267.SHM7688_01785"/>
<evidence type="ECO:0000313" key="3">
    <source>
        <dbReference type="Proteomes" id="UP000054823"/>
    </source>
</evidence>
<accession>A0A0P1EQE5</accession>
<dbReference type="InterPro" id="IPR017208">
    <property type="entry name" value="UCP037442_abhydr"/>
</dbReference>
<protein>
    <submittedName>
        <fullName evidence="2">Alpha/beta hydrolase family protein</fullName>
    </submittedName>
</protein>
<evidence type="ECO:0000259" key="1">
    <source>
        <dbReference type="Pfam" id="PF12146"/>
    </source>
</evidence>
<dbReference type="Pfam" id="PF12146">
    <property type="entry name" value="Hydrolase_4"/>
    <property type="match status" value="1"/>
</dbReference>
<dbReference type="AlphaFoldDB" id="A0A0P1EQE5"/>
<proteinExistence type="predicted"/>
<sequence>MMLKAAEVTVQDVRIRTEDGWDLAGTLYRAEAPTLAILISAGTGFPRRFYRHAAAYFAARGATVLTYDYRGIGESKPEDLAGSGIDYPHWGQRDMSAALAYLAAAAPGAWLTTLGHSIGGQLVGFAKPELQVSRHAFVAVGSGFWGVHKLRNLPMEWFFWWLYGPLCLARYGYIPAGGLWGGEALPPELFKTWRRWSGRRSYLLPDLESGRYMHHFDAVEGPICAWVLSDDPIATKTACEDTLSHYPQAQKHLVVRQPQDLAQRKVGHEGAFRKGHEALWQELWAWLSEGDLPQGGGGR</sequence>
<reference evidence="2 3" key="1">
    <citation type="submission" date="2015-09" db="EMBL/GenBank/DDBJ databases">
        <authorList>
            <consortium name="Swine Surveillance"/>
        </authorList>
    </citation>
    <scope>NUCLEOTIDE SEQUENCE [LARGE SCALE GENOMIC DNA]</scope>
    <source>
        <strain evidence="2 3">CECT 7688</strain>
    </source>
</reference>
<gene>
    <name evidence="2" type="ORF">SHM7688_01785</name>
</gene>
<evidence type="ECO:0000313" key="2">
    <source>
        <dbReference type="EMBL" id="CUH52339.1"/>
    </source>
</evidence>
<dbReference type="EMBL" id="CYPW01000017">
    <property type="protein sequence ID" value="CUH52339.1"/>
    <property type="molecule type" value="Genomic_DNA"/>
</dbReference>
<dbReference type="InterPro" id="IPR022742">
    <property type="entry name" value="Hydrolase_4"/>
</dbReference>
<dbReference type="Gene3D" id="3.40.50.1820">
    <property type="entry name" value="alpha/beta hydrolase"/>
    <property type="match status" value="1"/>
</dbReference>
<organism evidence="2 3">
    <name type="scientific">Shimia marina</name>
    <dbReference type="NCBI Taxonomy" id="321267"/>
    <lineage>
        <taxon>Bacteria</taxon>
        <taxon>Pseudomonadati</taxon>
        <taxon>Pseudomonadota</taxon>
        <taxon>Alphaproteobacteria</taxon>
        <taxon>Rhodobacterales</taxon>
        <taxon>Roseobacteraceae</taxon>
    </lineage>
</organism>